<dbReference type="RefSeq" id="WP_246016466.1">
    <property type="nucleotide sequence ID" value="NZ_QRDZ01000005.1"/>
</dbReference>
<dbReference type="InterPro" id="IPR018060">
    <property type="entry name" value="HTH_AraC"/>
</dbReference>
<reference evidence="6 7" key="1">
    <citation type="submission" date="2018-07" db="EMBL/GenBank/DDBJ databases">
        <title>Genomic Encyclopedia of Type Strains, Phase III (KMG-III): the genomes of soil and plant-associated and newly described type strains.</title>
        <authorList>
            <person name="Whitman W."/>
        </authorList>
    </citation>
    <scope>NUCLEOTIDE SEQUENCE [LARGE SCALE GENOMIC DNA]</scope>
    <source>
        <strain evidence="6 7">CECT 7287</strain>
    </source>
</reference>
<dbReference type="PANTHER" id="PTHR43280">
    <property type="entry name" value="ARAC-FAMILY TRANSCRIPTIONAL REGULATOR"/>
    <property type="match status" value="1"/>
</dbReference>
<dbReference type="GO" id="GO:0003700">
    <property type="term" value="F:DNA-binding transcription factor activity"/>
    <property type="evidence" value="ECO:0007669"/>
    <property type="project" value="InterPro"/>
</dbReference>
<evidence type="ECO:0000256" key="1">
    <source>
        <dbReference type="ARBA" id="ARBA00023015"/>
    </source>
</evidence>
<keyword evidence="4" id="KW-0472">Membrane</keyword>
<sequence length="746" mass="86485">MRKTWFIRLLLSYMPIFLIVVTFLFFVFFQLLSEQNRQQAANANNQLSIQAMRSIDASLKAIDSAIMLEIIYNKQLTDFFDGRSGSNAYLNISAVDQMKGIILSYPIIDSIYLYRFEDEFVLSTSTSDKLESYRDQSFITEHKGSLAKKWTGPREFKEFSLLEGKPVVSLVRGVPFIASNKGMIVVNVSTSALYGMVASLYDPESSFIRIRDAEGNLLFPDREPDAKTAKAFAEHVSSYTDWSYESGLINGRLVQLVSSLYNVWFVVGLLMIAVSFIWLVYVTRRNSKPLEQITSRVRGYAASVSSGASREGGWDEFTFIETALENIIEQSNRYQRKHKEDRHLHTNNLFHRLIEGNSELTLDGWRDEADRLQLPAPSGEQLVFVVEMDDYAEFCRKYSHRDQNLLKFSLRSVIQELATKHECELWTEWTSALQLSVMVFLKQEEDEERRQAMVDFLEHIRSWTEQYLKFTVTIGIGTGAKQLSDIPQSFKNATEALKYKISLGQNRLIDYGQTATQGQAEVFGHLNAIRAIAQSYRLLEADWKGRFDDWFDEMKQGMLTKDEIVNLMNYFLYYMKREMATTSREFQDIWERDGLPGLNEIVVDCQSLERMKEEGGRLLIELAAKLQEEQDKRQHATIIREMRKYIEQHYQDPNMSLEYLSDKFSISPKYISKLFKEQTGDKFVDFLIDIRMQNARRLLEETSCSVQEIADRVGYLNAISFSRVFRRVAGCSPSEYREELSRRKAE</sequence>
<keyword evidence="2" id="KW-0238">DNA-binding</keyword>
<keyword evidence="3" id="KW-0804">Transcription</keyword>
<dbReference type="SMART" id="SM00342">
    <property type="entry name" value="HTH_ARAC"/>
    <property type="match status" value="1"/>
</dbReference>
<dbReference type="SUPFAM" id="SSF46689">
    <property type="entry name" value="Homeodomain-like"/>
    <property type="match status" value="1"/>
</dbReference>
<protein>
    <submittedName>
        <fullName evidence="6">Cache domain-containing protein</fullName>
    </submittedName>
</protein>
<dbReference type="PANTHER" id="PTHR43280:SF28">
    <property type="entry name" value="HTH-TYPE TRANSCRIPTIONAL ACTIVATOR RHAS"/>
    <property type="match status" value="1"/>
</dbReference>
<dbReference type="InterPro" id="IPR018062">
    <property type="entry name" value="HTH_AraC-typ_CS"/>
</dbReference>
<evidence type="ECO:0000313" key="7">
    <source>
        <dbReference type="Proteomes" id="UP000256977"/>
    </source>
</evidence>
<keyword evidence="4" id="KW-0812">Transmembrane</keyword>
<evidence type="ECO:0000313" key="6">
    <source>
        <dbReference type="EMBL" id="RED85194.1"/>
    </source>
</evidence>
<dbReference type="Gene3D" id="1.10.10.60">
    <property type="entry name" value="Homeodomain-like"/>
    <property type="match status" value="2"/>
</dbReference>
<feature type="transmembrane region" description="Helical" evidence="4">
    <location>
        <begin position="260"/>
        <end position="281"/>
    </location>
</feature>
<keyword evidence="4" id="KW-1133">Transmembrane helix</keyword>
<evidence type="ECO:0000256" key="2">
    <source>
        <dbReference type="ARBA" id="ARBA00023125"/>
    </source>
</evidence>
<dbReference type="InterPro" id="IPR041522">
    <property type="entry name" value="CdaR_GGDEF"/>
</dbReference>
<dbReference type="Pfam" id="PF12833">
    <property type="entry name" value="HTH_18"/>
    <property type="match status" value="1"/>
</dbReference>
<comment type="caution">
    <text evidence="6">The sequence shown here is derived from an EMBL/GenBank/DDBJ whole genome shotgun (WGS) entry which is preliminary data.</text>
</comment>
<dbReference type="AlphaFoldDB" id="A0A3D9KFZ2"/>
<keyword evidence="1" id="KW-0805">Transcription regulation</keyword>
<evidence type="ECO:0000259" key="5">
    <source>
        <dbReference type="PROSITE" id="PS01124"/>
    </source>
</evidence>
<feature type="domain" description="HTH araC/xylS-type" evidence="5">
    <location>
        <begin position="640"/>
        <end position="739"/>
    </location>
</feature>
<evidence type="ECO:0000256" key="4">
    <source>
        <dbReference type="SAM" id="Phobius"/>
    </source>
</evidence>
<dbReference type="GO" id="GO:0043565">
    <property type="term" value="F:sequence-specific DNA binding"/>
    <property type="evidence" value="ECO:0007669"/>
    <property type="project" value="InterPro"/>
</dbReference>
<dbReference type="Pfam" id="PF17853">
    <property type="entry name" value="GGDEF_2"/>
    <property type="match status" value="1"/>
</dbReference>
<dbReference type="Proteomes" id="UP000256977">
    <property type="component" value="Unassembled WGS sequence"/>
</dbReference>
<dbReference type="PROSITE" id="PS01124">
    <property type="entry name" value="HTH_ARAC_FAMILY_2"/>
    <property type="match status" value="1"/>
</dbReference>
<proteinExistence type="predicted"/>
<accession>A0A3D9KFZ2</accession>
<organism evidence="6 7">
    <name type="scientific">Cohnella phaseoli</name>
    <dbReference type="NCBI Taxonomy" id="456490"/>
    <lineage>
        <taxon>Bacteria</taxon>
        <taxon>Bacillati</taxon>
        <taxon>Bacillota</taxon>
        <taxon>Bacilli</taxon>
        <taxon>Bacillales</taxon>
        <taxon>Paenibacillaceae</taxon>
        <taxon>Cohnella</taxon>
    </lineage>
</organism>
<name>A0A3D9KFZ2_9BACL</name>
<dbReference type="InterPro" id="IPR009057">
    <property type="entry name" value="Homeodomain-like_sf"/>
</dbReference>
<dbReference type="EMBL" id="QRDZ01000005">
    <property type="protein sequence ID" value="RED85194.1"/>
    <property type="molecule type" value="Genomic_DNA"/>
</dbReference>
<dbReference type="InterPro" id="IPR020449">
    <property type="entry name" value="Tscrpt_reg_AraC-type_HTH"/>
</dbReference>
<dbReference type="PRINTS" id="PR00032">
    <property type="entry name" value="HTHARAC"/>
</dbReference>
<keyword evidence="7" id="KW-1185">Reference proteome</keyword>
<dbReference type="PROSITE" id="PS00041">
    <property type="entry name" value="HTH_ARAC_FAMILY_1"/>
    <property type="match status" value="1"/>
</dbReference>
<feature type="transmembrane region" description="Helical" evidence="4">
    <location>
        <begin position="6"/>
        <end position="29"/>
    </location>
</feature>
<evidence type="ECO:0000256" key="3">
    <source>
        <dbReference type="ARBA" id="ARBA00023163"/>
    </source>
</evidence>
<gene>
    <name evidence="6" type="ORF">DFP98_105205</name>
</gene>